<dbReference type="SUPFAM" id="SSF51735">
    <property type="entry name" value="NAD(P)-binding Rossmann-fold domains"/>
    <property type="match status" value="1"/>
</dbReference>
<dbReference type="PANTHER" id="PTHR48107">
    <property type="entry name" value="NADPH-DEPENDENT ALDEHYDE REDUCTASE-LIKE PROTEIN, CHLOROPLASTIC-RELATED"/>
    <property type="match status" value="1"/>
</dbReference>
<dbReference type="PANTHER" id="PTHR48107:SF7">
    <property type="entry name" value="RE15974P"/>
    <property type="match status" value="1"/>
</dbReference>
<comment type="similarity">
    <text evidence="1 3">Belongs to the short-chain dehydrogenases/reductases (SDR) family.</text>
</comment>
<dbReference type="InterPro" id="IPR002347">
    <property type="entry name" value="SDR_fam"/>
</dbReference>
<dbReference type="EMBL" id="OZ019896">
    <property type="protein sequence ID" value="CAK9222264.1"/>
    <property type="molecule type" value="Genomic_DNA"/>
</dbReference>
<reference evidence="4" key="1">
    <citation type="submission" date="2024-02" db="EMBL/GenBank/DDBJ databases">
        <authorList>
            <consortium name="ELIXIR-Norway"/>
            <consortium name="Elixir Norway"/>
        </authorList>
    </citation>
    <scope>NUCLEOTIDE SEQUENCE</scope>
</reference>
<evidence type="ECO:0000256" key="1">
    <source>
        <dbReference type="ARBA" id="ARBA00006484"/>
    </source>
</evidence>
<organism evidence="4 5">
    <name type="scientific">Sphagnum troendelagicum</name>
    <dbReference type="NCBI Taxonomy" id="128251"/>
    <lineage>
        <taxon>Eukaryota</taxon>
        <taxon>Viridiplantae</taxon>
        <taxon>Streptophyta</taxon>
        <taxon>Embryophyta</taxon>
        <taxon>Bryophyta</taxon>
        <taxon>Sphagnophytina</taxon>
        <taxon>Sphagnopsida</taxon>
        <taxon>Sphagnales</taxon>
        <taxon>Sphagnaceae</taxon>
        <taxon>Sphagnum</taxon>
    </lineage>
</organism>
<keyword evidence="2" id="KW-0560">Oxidoreductase</keyword>
<evidence type="ECO:0000256" key="3">
    <source>
        <dbReference type="RuleBase" id="RU000363"/>
    </source>
</evidence>
<dbReference type="Pfam" id="PF00106">
    <property type="entry name" value="adh_short"/>
    <property type="match status" value="1"/>
</dbReference>
<dbReference type="Proteomes" id="UP001497512">
    <property type="component" value="Chromosome 4"/>
</dbReference>
<accession>A0ABP0UHX6</accession>
<keyword evidence="5" id="KW-1185">Reference proteome</keyword>
<sequence length="267" mass="28137">MAATLEGKTAVVTGGSQGIGRQISLDLAKQGASVVVNYSSNKQKADEVVSQIESEHGRAIAVQGDVSSASAIKSLFDKAEETFGKVHIVVNCAGTILSNYPTVAKTSEEDWDRVYAVNTKGTFLVSKEAALRIPPGEGGRIVTISTTVVATLLPNYAAYSSSKAAVETFTKILAKELRGTKITANCVAPGPVATELFFRGKTEALIESFSKQPPLERLGEPEDIAAEPPLERLGQPEDIAAVVSFIVSPEGEWINGQVIRANGAFGS</sequence>
<evidence type="ECO:0000313" key="5">
    <source>
        <dbReference type="Proteomes" id="UP001497512"/>
    </source>
</evidence>
<evidence type="ECO:0000313" key="4">
    <source>
        <dbReference type="EMBL" id="CAK9222264.1"/>
    </source>
</evidence>
<dbReference type="InterPro" id="IPR036291">
    <property type="entry name" value="NAD(P)-bd_dom_sf"/>
</dbReference>
<dbReference type="PRINTS" id="PR00080">
    <property type="entry name" value="SDRFAMILY"/>
</dbReference>
<protein>
    <submittedName>
        <fullName evidence="4">Uncharacterized protein</fullName>
    </submittedName>
</protein>
<evidence type="ECO:0000256" key="2">
    <source>
        <dbReference type="ARBA" id="ARBA00023002"/>
    </source>
</evidence>
<proteinExistence type="inferred from homology"/>
<name>A0ABP0UHX6_9BRYO</name>
<gene>
    <name evidence="4" type="ORF">CSSPTR1EN2_LOCUS15978</name>
</gene>
<dbReference type="PRINTS" id="PR00081">
    <property type="entry name" value="GDHRDH"/>
</dbReference>
<dbReference type="CDD" id="cd05362">
    <property type="entry name" value="THN_reductase-like_SDR_c"/>
    <property type="match status" value="1"/>
</dbReference>
<dbReference type="Gene3D" id="3.40.50.720">
    <property type="entry name" value="NAD(P)-binding Rossmann-like Domain"/>
    <property type="match status" value="2"/>
</dbReference>